<keyword evidence="13" id="KW-1185">Reference proteome</keyword>
<dbReference type="InterPro" id="IPR015870">
    <property type="entry name" value="UDP-acyl_N-AcGlcN_deAcase_N"/>
</dbReference>
<dbReference type="Gene3D" id="3.30.1700.10">
    <property type="entry name" value="lpxc deacetylase, domain 2"/>
    <property type="match status" value="1"/>
</dbReference>
<dbReference type="InterPro" id="IPR011334">
    <property type="entry name" value="UDP-acyl_GlcNac_deAcase_C"/>
</dbReference>
<evidence type="ECO:0000313" key="12">
    <source>
        <dbReference type="EMBL" id="BDI33058.1"/>
    </source>
</evidence>
<evidence type="ECO:0000256" key="7">
    <source>
        <dbReference type="ARBA" id="ARBA00022723"/>
    </source>
</evidence>
<dbReference type="GO" id="GO:0009245">
    <property type="term" value="P:lipid A biosynthetic process"/>
    <property type="evidence" value="ECO:0007669"/>
    <property type="project" value="UniProtKB-KW"/>
</dbReference>
<keyword evidence="9" id="KW-0862">Zinc</keyword>
<evidence type="ECO:0000256" key="11">
    <source>
        <dbReference type="ARBA" id="ARBA00024535"/>
    </source>
</evidence>
<sequence length="238" mass="25067">MFVDSESGQEIPALTENLGDTSRQTQIHAGGRTLSTVEHLLSSLAALGVDDARIEVSGPELPIADGSAAPFLALIQAAGIGEHPGAIALEPLALREPLLLMGASGSSVLALPAPHFQATVALSYPNHPYLGSQIATFDAVSDDYATQIAPARTYGFLSEIEQLHARGLGLGASYDNALVLGEEAYVTPPRFENELARHKLLDLIGDLALAGRPLQMHVIAVKPGHQLNTSLATLLRKM</sequence>
<dbReference type="AlphaFoldDB" id="A0A402CPC9"/>
<comment type="pathway">
    <text evidence="3">Glycolipid biosynthesis; lipid IV(A) biosynthesis; lipid IV(A) from (3R)-3-hydroxytetradecanoyl-[acyl-carrier-protein] and UDP-N-acetyl-alpha-D-glucosamine: step 2/6.</text>
</comment>
<dbReference type="GO" id="GO:0046872">
    <property type="term" value="F:metal ion binding"/>
    <property type="evidence" value="ECO:0007669"/>
    <property type="project" value="UniProtKB-KW"/>
</dbReference>
<evidence type="ECO:0000256" key="3">
    <source>
        <dbReference type="ARBA" id="ARBA00005002"/>
    </source>
</evidence>
<proteinExistence type="predicted"/>
<keyword evidence="6" id="KW-0441">Lipid A biosynthesis</keyword>
<evidence type="ECO:0000256" key="9">
    <source>
        <dbReference type="ARBA" id="ARBA00022833"/>
    </source>
</evidence>
<dbReference type="EC" id="3.5.1.108" evidence="4"/>
<accession>A0A402CPC9</accession>
<dbReference type="Pfam" id="PF03331">
    <property type="entry name" value="LpxC"/>
    <property type="match status" value="1"/>
</dbReference>
<keyword evidence="10" id="KW-0443">Lipid metabolism</keyword>
<name>A0A402CPC9_9BACT</name>
<evidence type="ECO:0000256" key="1">
    <source>
        <dbReference type="ARBA" id="ARBA00001947"/>
    </source>
</evidence>
<dbReference type="Proteomes" id="UP000287394">
    <property type="component" value="Chromosome"/>
</dbReference>
<dbReference type="InterPro" id="IPR004463">
    <property type="entry name" value="UDP-acyl_GlcNac_deAcase"/>
</dbReference>
<dbReference type="Gene3D" id="3.30.230.20">
    <property type="entry name" value="lpxc deacetylase, domain 1"/>
    <property type="match status" value="1"/>
</dbReference>
<dbReference type="KEGG" id="ccot:CCAX7_51090"/>
<comment type="catalytic activity">
    <reaction evidence="11">
        <text>a UDP-3-O-[(3R)-3-hydroxyacyl]-N-acetyl-alpha-D-glucosamine + H2O = a UDP-3-O-[(3R)-3-hydroxyacyl]-alpha-D-glucosamine + acetate</text>
        <dbReference type="Rhea" id="RHEA:67816"/>
        <dbReference type="ChEBI" id="CHEBI:15377"/>
        <dbReference type="ChEBI" id="CHEBI:30089"/>
        <dbReference type="ChEBI" id="CHEBI:137740"/>
        <dbReference type="ChEBI" id="CHEBI:173225"/>
        <dbReference type="EC" id="3.5.1.108"/>
    </reaction>
</comment>
<dbReference type="EMBL" id="AP025739">
    <property type="protein sequence ID" value="BDI33058.1"/>
    <property type="molecule type" value="Genomic_DNA"/>
</dbReference>
<keyword evidence="5" id="KW-0444">Lipid biosynthesis</keyword>
<evidence type="ECO:0000256" key="8">
    <source>
        <dbReference type="ARBA" id="ARBA00022801"/>
    </source>
</evidence>
<gene>
    <name evidence="12" type="ORF">CCAX7_51090</name>
</gene>
<dbReference type="PANTHER" id="PTHR33694">
    <property type="entry name" value="UDP-3-O-ACYL-N-ACETYLGLUCOSAMINE DEACETYLASE 1, MITOCHONDRIAL-RELATED"/>
    <property type="match status" value="1"/>
</dbReference>
<comment type="cofactor">
    <cofactor evidence="1">
        <name>Zn(2+)</name>
        <dbReference type="ChEBI" id="CHEBI:29105"/>
    </cofactor>
</comment>
<evidence type="ECO:0000256" key="4">
    <source>
        <dbReference type="ARBA" id="ARBA00012745"/>
    </source>
</evidence>
<keyword evidence="7" id="KW-0479">Metal-binding</keyword>
<reference evidence="12 13" key="1">
    <citation type="journal article" date="2019" name="Int. J. Syst. Evol. Microbiol.">
        <title>Capsulimonas corticalis gen. nov., sp. nov., an aerobic capsulated bacterium, of a novel bacterial order, Capsulimonadales ord. nov., of the class Armatimonadia of the phylum Armatimonadetes.</title>
        <authorList>
            <person name="Li J."/>
            <person name="Kudo C."/>
            <person name="Tonouchi A."/>
        </authorList>
    </citation>
    <scope>NUCLEOTIDE SEQUENCE [LARGE SCALE GENOMIC DNA]</scope>
    <source>
        <strain evidence="12 13">AX-7</strain>
    </source>
</reference>
<evidence type="ECO:0000256" key="5">
    <source>
        <dbReference type="ARBA" id="ARBA00022516"/>
    </source>
</evidence>
<dbReference type="SUPFAM" id="SSF54211">
    <property type="entry name" value="Ribosomal protein S5 domain 2-like"/>
    <property type="match status" value="2"/>
</dbReference>
<organism evidence="12 13">
    <name type="scientific">Capsulimonas corticalis</name>
    <dbReference type="NCBI Taxonomy" id="2219043"/>
    <lineage>
        <taxon>Bacteria</taxon>
        <taxon>Bacillati</taxon>
        <taxon>Armatimonadota</taxon>
        <taxon>Armatimonadia</taxon>
        <taxon>Capsulimonadales</taxon>
        <taxon>Capsulimonadaceae</taxon>
        <taxon>Capsulimonas</taxon>
    </lineage>
</organism>
<dbReference type="GO" id="GO:0103117">
    <property type="term" value="F:UDP-3-O-acyl-N-acetylglucosamine deacetylase activity"/>
    <property type="evidence" value="ECO:0007669"/>
    <property type="project" value="UniProtKB-EC"/>
</dbReference>
<protein>
    <recommendedName>
        <fullName evidence="4">UDP-3-O-acyl-N-acetylglucosamine deacetylase</fullName>
        <ecNumber evidence="4">3.5.1.108</ecNumber>
    </recommendedName>
</protein>
<evidence type="ECO:0000256" key="2">
    <source>
        <dbReference type="ARBA" id="ARBA00002923"/>
    </source>
</evidence>
<dbReference type="GO" id="GO:0016020">
    <property type="term" value="C:membrane"/>
    <property type="evidence" value="ECO:0007669"/>
    <property type="project" value="GOC"/>
</dbReference>
<keyword evidence="8" id="KW-0378">Hydrolase</keyword>
<dbReference type="PANTHER" id="PTHR33694:SF1">
    <property type="entry name" value="UDP-3-O-ACYL-N-ACETYLGLUCOSAMINE DEACETYLASE 1, MITOCHONDRIAL-RELATED"/>
    <property type="match status" value="1"/>
</dbReference>
<evidence type="ECO:0000313" key="13">
    <source>
        <dbReference type="Proteomes" id="UP000287394"/>
    </source>
</evidence>
<dbReference type="InterPro" id="IPR020568">
    <property type="entry name" value="Ribosomal_Su5_D2-typ_SF"/>
</dbReference>
<evidence type="ECO:0000256" key="10">
    <source>
        <dbReference type="ARBA" id="ARBA00023098"/>
    </source>
</evidence>
<comment type="function">
    <text evidence="2">Catalyzes the hydrolysis of UDP-3-O-myristoyl-N-acetylglucosamine to form UDP-3-O-myristoylglucosamine and acetate, the committed step in lipid A biosynthesis.</text>
</comment>
<evidence type="ECO:0000256" key="6">
    <source>
        <dbReference type="ARBA" id="ARBA00022556"/>
    </source>
</evidence>